<dbReference type="AlphaFoldDB" id="A0A383A2G9"/>
<proteinExistence type="inferred from homology"/>
<evidence type="ECO:0000313" key="6">
    <source>
        <dbReference type="EMBL" id="SVE01952.1"/>
    </source>
</evidence>
<feature type="non-terminal residue" evidence="6">
    <location>
        <position position="1"/>
    </location>
</feature>
<reference evidence="6" key="1">
    <citation type="submission" date="2018-05" db="EMBL/GenBank/DDBJ databases">
        <authorList>
            <person name="Lanie J.A."/>
            <person name="Ng W.-L."/>
            <person name="Kazmierczak K.M."/>
            <person name="Andrzejewski T.M."/>
            <person name="Davidsen T.M."/>
            <person name="Wayne K.J."/>
            <person name="Tettelin H."/>
            <person name="Glass J.I."/>
            <person name="Rusch D."/>
            <person name="Podicherti R."/>
            <person name="Tsui H.-C.T."/>
            <person name="Winkler M.E."/>
        </authorList>
    </citation>
    <scope>NUCLEOTIDE SEQUENCE</scope>
</reference>
<keyword evidence="3" id="KW-0378">Hydrolase</keyword>
<organism evidence="6">
    <name type="scientific">marine metagenome</name>
    <dbReference type="NCBI Taxonomy" id="408172"/>
    <lineage>
        <taxon>unclassified sequences</taxon>
        <taxon>metagenomes</taxon>
        <taxon>ecological metagenomes</taxon>
    </lineage>
</organism>
<evidence type="ECO:0000256" key="4">
    <source>
        <dbReference type="ARBA" id="ARBA00022807"/>
    </source>
</evidence>
<dbReference type="Gene3D" id="3.90.1720.10">
    <property type="entry name" value="endopeptidase domain like (from Nostoc punctiforme)"/>
    <property type="match status" value="1"/>
</dbReference>
<dbReference type="EMBL" id="UINC01188636">
    <property type="protein sequence ID" value="SVE01952.1"/>
    <property type="molecule type" value="Genomic_DNA"/>
</dbReference>
<dbReference type="Pfam" id="PF00877">
    <property type="entry name" value="NLPC_P60"/>
    <property type="match status" value="1"/>
</dbReference>
<accession>A0A383A2G9</accession>
<dbReference type="GO" id="GO:0008234">
    <property type="term" value="F:cysteine-type peptidase activity"/>
    <property type="evidence" value="ECO:0007669"/>
    <property type="project" value="UniProtKB-KW"/>
</dbReference>
<evidence type="ECO:0000256" key="3">
    <source>
        <dbReference type="ARBA" id="ARBA00022801"/>
    </source>
</evidence>
<protein>
    <recommendedName>
        <fullName evidence="5">NlpC/P60 domain-containing protein</fullName>
    </recommendedName>
</protein>
<evidence type="ECO:0000259" key="5">
    <source>
        <dbReference type="Pfam" id="PF00877"/>
    </source>
</evidence>
<comment type="similarity">
    <text evidence="1">Belongs to the peptidase C40 family.</text>
</comment>
<name>A0A383A2G9_9ZZZZ</name>
<keyword evidence="4" id="KW-0788">Thiol protease</keyword>
<dbReference type="SUPFAM" id="SSF54001">
    <property type="entry name" value="Cysteine proteinases"/>
    <property type="match status" value="1"/>
</dbReference>
<evidence type="ECO:0000256" key="1">
    <source>
        <dbReference type="ARBA" id="ARBA00007074"/>
    </source>
</evidence>
<evidence type="ECO:0000256" key="2">
    <source>
        <dbReference type="ARBA" id="ARBA00022670"/>
    </source>
</evidence>
<dbReference type="InterPro" id="IPR038765">
    <property type="entry name" value="Papain-like_cys_pep_sf"/>
</dbReference>
<sequence>QIKTKDLKKIHMDETEPGDLLFFLEKNRTNHVAFLLDEGKIIHCSGQVKIESIIEGEPGFSKQLNQYEKIAMSIEGLILS</sequence>
<dbReference type="GO" id="GO:0006508">
    <property type="term" value="P:proteolysis"/>
    <property type="evidence" value="ECO:0007669"/>
    <property type="project" value="UniProtKB-KW"/>
</dbReference>
<dbReference type="InterPro" id="IPR000064">
    <property type="entry name" value="NLP_P60_dom"/>
</dbReference>
<feature type="domain" description="NlpC/P60" evidence="5">
    <location>
        <begin position="8"/>
        <end position="54"/>
    </location>
</feature>
<gene>
    <name evidence="6" type="ORF">METZ01_LOCUS454806</name>
</gene>
<keyword evidence="2" id="KW-0645">Protease</keyword>